<reference evidence="3" key="1">
    <citation type="submission" date="2017-09" db="EMBL/GenBank/DDBJ databases">
        <title>Depth-based differentiation of microbial function through sediment-hosted aquifers and enrichment of novel symbionts in the deep terrestrial subsurface.</title>
        <authorList>
            <person name="Probst A.J."/>
            <person name="Ladd B."/>
            <person name="Jarett J.K."/>
            <person name="Geller-Mcgrath D.E."/>
            <person name="Sieber C.M.K."/>
            <person name="Emerson J.B."/>
            <person name="Anantharaman K."/>
            <person name="Thomas B.C."/>
            <person name="Malmstrom R."/>
            <person name="Stieglmeier M."/>
            <person name="Klingl A."/>
            <person name="Woyke T."/>
            <person name="Ryan C.M."/>
            <person name="Banfield J.F."/>
        </authorList>
    </citation>
    <scope>NUCLEOTIDE SEQUENCE [LARGE SCALE GENOMIC DNA]</scope>
</reference>
<sequence>MVYILILLAGFSRVITHPANFTAINAIGIFGGKYLNKKSAIFSIIFIMLFTDILIGFYNLKIMLAVYISLIVSTLLGQYLKKHFNFKNLVFAIFTSSTIFFALTNLAVFFFSGMYILNVSGLIRCFTLALPFYRNMLLGDIVYTTVVFGLYEIYKILKTKNKKLRTELKSIN</sequence>
<dbReference type="Proteomes" id="UP000230137">
    <property type="component" value="Unassembled WGS sequence"/>
</dbReference>
<keyword evidence="1" id="KW-1133">Transmembrane helix</keyword>
<feature type="transmembrane region" description="Helical" evidence="1">
    <location>
        <begin position="89"/>
        <end position="116"/>
    </location>
</feature>
<accession>A0A2M7W3T0</accession>
<evidence type="ECO:0000256" key="1">
    <source>
        <dbReference type="SAM" id="Phobius"/>
    </source>
</evidence>
<feature type="transmembrane region" description="Helical" evidence="1">
    <location>
        <begin position="136"/>
        <end position="154"/>
    </location>
</feature>
<feature type="transmembrane region" description="Helical" evidence="1">
    <location>
        <begin position="40"/>
        <end position="58"/>
    </location>
</feature>
<evidence type="ECO:0000313" key="2">
    <source>
        <dbReference type="EMBL" id="PJA20038.1"/>
    </source>
</evidence>
<evidence type="ECO:0008006" key="4">
    <source>
        <dbReference type="Google" id="ProtNLM"/>
    </source>
</evidence>
<dbReference type="AlphaFoldDB" id="A0A2M7W3T0"/>
<keyword evidence="1" id="KW-0472">Membrane</keyword>
<feature type="transmembrane region" description="Helical" evidence="1">
    <location>
        <begin position="64"/>
        <end position="80"/>
    </location>
</feature>
<comment type="caution">
    <text evidence="2">The sequence shown here is derived from an EMBL/GenBank/DDBJ whole genome shotgun (WGS) entry which is preliminary data.</text>
</comment>
<organism evidence="2 3">
    <name type="scientific">Candidatus Berkelbacteria bacterium CG_4_10_14_0_2_um_filter_35_9_33_12</name>
    <dbReference type="NCBI Taxonomy" id="1974499"/>
    <lineage>
        <taxon>Bacteria</taxon>
        <taxon>Candidatus Berkelbacteria</taxon>
    </lineage>
</organism>
<evidence type="ECO:0000313" key="3">
    <source>
        <dbReference type="Proteomes" id="UP000230137"/>
    </source>
</evidence>
<proteinExistence type="predicted"/>
<gene>
    <name evidence="2" type="ORF">COX60_03030</name>
</gene>
<dbReference type="InterPro" id="IPR046487">
    <property type="entry name" value="DUF6580"/>
</dbReference>
<protein>
    <recommendedName>
        <fullName evidence="4">Rod shape-determining protein MreD</fullName>
    </recommendedName>
</protein>
<dbReference type="Pfam" id="PF20221">
    <property type="entry name" value="DUF6580"/>
    <property type="match status" value="1"/>
</dbReference>
<keyword evidence="1" id="KW-0812">Transmembrane</keyword>
<dbReference type="EMBL" id="PFQF01000041">
    <property type="protein sequence ID" value="PJA20038.1"/>
    <property type="molecule type" value="Genomic_DNA"/>
</dbReference>
<name>A0A2M7W3T0_9BACT</name>